<evidence type="ECO:0000313" key="2">
    <source>
        <dbReference type="Proteomes" id="UP000182983"/>
    </source>
</evidence>
<sequence>MTFDIAPDWLELAIGGYFASSPQSQRDSVRSTPAPSCPDRDSLAALVRELCAEGTLSPDQMTMMFDSAELADVATMSGETKTTALA</sequence>
<name>A0A1H6I567_MAGFU</name>
<proteinExistence type="predicted"/>
<dbReference type="RefSeq" id="WP_139305578.1">
    <property type="nucleotide sequence ID" value="NZ_FNWO01000009.1"/>
</dbReference>
<dbReference type="Proteomes" id="UP000182983">
    <property type="component" value="Unassembled WGS sequence"/>
</dbReference>
<protein>
    <submittedName>
        <fullName evidence="1">Uncharacterized protein</fullName>
    </submittedName>
</protein>
<dbReference type="EMBL" id="FNWO01000009">
    <property type="protein sequence ID" value="SEH43621.1"/>
    <property type="molecule type" value="Genomic_DNA"/>
</dbReference>
<organism evidence="1 2">
    <name type="scientific">Magnetospirillum fulvum</name>
    <name type="common">Rhodospirillum fulvum</name>
    <dbReference type="NCBI Taxonomy" id="1082"/>
    <lineage>
        <taxon>Bacteria</taxon>
        <taxon>Pseudomonadati</taxon>
        <taxon>Pseudomonadota</taxon>
        <taxon>Alphaproteobacteria</taxon>
        <taxon>Rhodospirillales</taxon>
        <taxon>Rhodospirillaceae</taxon>
        <taxon>Magnetospirillum</taxon>
    </lineage>
</organism>
<reference evidence="2" key="1">
    <citation type="submission" date="2016-10" db="EMBL/GenBank/DDBJ databases">
        <authorList>
            <person name="Varghese N."/>
            <person name="Submissions S."/>
        </authorList>
    </citation>
    <scope>NUCLEOTIDE SEQUENCE [LARGE SCALE GENOMIC DNA]</scope>
    <source>
        <strain evidence="2">DSM 13234</strain>
    </source>
</reference>
<dbReference type="AlphaFoldDB" id="A0A1H6I567"/>
<accession>A0A1H6I567</accession>
<gene>
    <name evidence="1" type="ORF">SAMN04244559_02299</name>
</gene>
<keyword evidence="2" id="KW-1185">Reference proteome</keyword>
<evidence type="ECO:0000313" key="1">
    <source>
        <dbReference type="EMBL" id="SEH43621.1"/>
    </source>
</evidence>
<dbReference type="OrthoDB" id="7366782at2"/>